<evidence type="ECO:0000256" key="8">
    <source>
        <dbReference type="ARBA" id="ARBA00023136"/>
    </source>
</evidence>
<evidence type="ECO:0000313" key="11">
    <source>
        <dbReference type="EMBL" id="GLR12795.1"/>
    </source>
</evidence>
<evidence type="ECO:0000256" key="10">
    <source>
        <dbReference type="SAM" id="SignalP"/>
    </source>
</evidence>
<keyword evidence="3" id="KW-0813">Transport</keyword>
<reference evidence="12" key="1">
    <citation type="journal article" date="2019" name="Int. J. Syst. Evol. Microbiol.">
        <title>The Global Catalogue of Microorganisms (GCM) 10K type strain sequencing project: providing services to taxonomists for standard genome sequencing and annotation.</title>
        <authorList>
            <consortium name="The Broad Institute Genomics Platform"/>
            <consortium name="The Broad Institute Genome Sequencing Center for Infectious Disease"/>
            <person name="Wu L."/>
            <person name="Ma J."/>
        </authorList>
    </citation>
    <scope>NUCLEOTIDE SEQUENCE [LARGE SCALE GENOMIC DNA]</scope>
    <source>
        <strain evidence="12">NBRC 110044</strain>
    </source>
</reference>
<dbReference type="EMBL" id="BSOG01000002">
    <property type="protein sequence ID" value="GLR12795.1"/>
    <property type="molecule type" value="Genomic_DNA"/>
</dbReference>
<evidence type="ECO:0000256" key="7">
    <source>
        <dbReference type="ARBA" id="ARBA00023114"/>
    </source>
</evidence>
<accession>A0ABQ5YCX7</accession>
<evidence type="ECO:0000256" key="9">
    <source>
        <dbReference type="ARBA" id="ARBA00023237"/>
    </source>
</evidence>
<comment type="caution">
    <text evidence="11">The sequence shown here is derived from an EMBL/GenBank/DDBJ whole genome shotgun (WGS) entry which is preliminary data.</text>
</comment>
<dbReference type="SUPFAM" id="SSF56935">
    <property type="entry name" value="Porins"/>
    <property type="match status" value="1"/>
</dbReference>
<dbReference type="InterPro" id="IPR050286">
    <property type="entry name" value="G_neg_Bact_CarbUptk_Porin"/>
</dbReference>
<evidence type="ECO:0000313" key="12">
    <source>
        <dbReference type="Proteomes" id="UP001156706"/>
    </source>
</evidence>
<organism evidence="11 12">
    <name type="scientific">Chitinimonas prasina</name>
    <dbReference type="NCBI Taxonomy" id="1434937"/>
    <lineage>
        <taxon>Bacteria</taxon>
        <taxon>Pseudomonadati</taxon>
        <taxon>Pseudomonadota</taxon>
        <taxon>Betaproteobacteria</taxon>
        <taxon>Neisseriales</taxon>
        <taxon>Chitinibacteraceae</taxon>
        <taxon>Chitinimonas</taxon>
    </lineage>
</organism>
<dbReference type="Gene3D" id="2.40.170.10">
    <property type="entry name" value="Porin, LamB type"/>
    <property type="match status" value="1"/>
</dbReference>
<dbReference type="Pfam" id="PF02264">
    <property type="entry name" value="LamB"/>
    <property type="match status" value="1"/>
</dbReference>
<proteinExistence type="inferred from homology"/>
<keyword evidence="6" id="KW-0406">Ion transport</keyword>
<keyword evidence="9" id="KW-0998">Cell outer membrane</keyword>
<dbReference type="Proteomes" id="UP001156706">
    <property type="component" value="Unassembled WGS sequence"/>
</dbReference>
<evidence type="ECO:0000256" key="5">
    <source>
        <dbReference type="ARBA" id="ARBA00022692"/>
    </source>
</evidence>
<dbReference type="InterPro" id="IPR036998">
    <property type="entry name" value="Porin_LamB_sf"/>
</dbReference>
<evidence type="ECO:0000256" key="3">
    <source>
        <dbReference type="ARBA" id="ARBA00022448"/>
    </source>
</evidence>
<protein>
    <submittedName>
        <fullName evidence="11">Maltoporin</fullName>
    </submittedName>
</protein>
<evidence type="ECO:0000256" key="2">
    <source>
        <dbReference type="ARBA" id="ARBA00007055"/>
    </source>
</evidence>
<evidence type="ECO:0000256" key="6">
    <source>
        <dbReference type="ARBA" id="ARBA00023065"/>
    </source>
</evidence>
<keyword evidence="7" id="KW-0626">Porin</keyword>
<sequence>MNRKSKLFAALVAAFAAQASMAATVDYHGYIRSGAGSSTDGGKEVCYRLPGNTFGVGYRLGNECDTYGELSFDAAMGEASGINFKLHTMVAFGTQQLNDWEQSTPSWRQAWVEANNIGSGALENATIWAGKRYYKRHDVHMLDFFYWNSSAPGAGIEGIDVGFGKLSYAYLRNGEMDWSNTAQGGYNPDVPNGGRKSITNHDFRIEGIGINPGGSLELGVNLIRRNNLDGVSGKNGYALTASHNQGNLFGLGGFNNLVVQYARDAANLDGSGKWWADSNYTFRGWRVFNHTVFEPKGSNLNGSLFVGYEKSGEQPGQNGDSDKIWTIGARPVYHFTDAYSIAAEVGHTEVDPAGNGAKRKLTKMTIAPQLSMGKGFWARPAIRAYYTYAKWNDAAKAAGSVVCTGRDCGKAGSAFANETSGGTYGVQFETWW</sequence>
<dbReference type="InterPro" id="IPR003192">
    <property type="entry name" value="Porin_LamB"/>
</dbReference>
<dbReference type="CDD" id="cd01346">
    <property type="entry name" value="Maltoporin-like"/>
    <property type="match status" value="1"/>
</dbReference>
<keyword evidence="4" id="KW-1134">Transmembrane beta strand</keyword>
<dbReference type="PANTHER" id="PTHR38762:SF1">
    <property type="entry name" value="CRYPTIC OUTER MEMBRANE PORIN BGLH-RELATED"/>
    <property type="match status" value="1"/>
</dbReference>
<keyword evidence="10" id="KW-0732">Signal</keyword>
<dbReference type="RefSeq" id="WP_284195929.1">
    <property type="nucleotide sequence ID" value="NZ_BSOG01000002.1"/>
</dbReference>
<gene>
    <name evidence="11" type="primary">lamB</name>
    <name evidence="11" type="ORF">GCM10007907_15850</name>
</gene>
<comment type="similarity">
    <text evidence="2">Belongs to the porin LamB (TC 1.B.3) family.</text>
</comment>
<evidence type="ECO:0000256" key="4">
    <source>
        <dbReference type="ARBA" id="ARBA00022452"/>
    </source>
</evidence>
<comment type="subcellular location">
    <subcellularLocation>
        <location evidence="1">Cell outer membrane</location>
        <topology evidence="1">Multi-pass membrane protein</topology>
    </subcellularLocation>
</comment>
<feature type="chain" id="PRO_5047245207" evidence="10">
    <location>
        <begin position="23"/>
        <end position="432"/>
    </location>
</feature>
<keyword evidence="8" id="KW-0472">Membrane</keyword>
<keyword evidence="5" id="KW-0812">Transmembrane</keyword>
<dbReference type="PANTHER" id="PTHR38762">
    <property type="entry name" value="CRYPTIC OUTER MEMBRANE PORIN BGLH-RELATED"/>
    <property type="match status" value="1"/>
</dbReference>
<feature type="signal peptide" evidence="10">
    <location>
        <begin position="1"/>
        <end position="22"/>
    </location>
</feature>
<keyword evidence="12" id="KW-1185">Reference proteome</keyword>
<name>A0ABQ5YCX7_9NEIS</name>
<evidence type="ECO:0000256" key="1">
    <source>
        <dbReference type="ARBA" id="ARBA00004571"/>
    </source>
</evidence>